<accession>A0ABQ1MWS5</accession>
<sequence length="302" mass="34758">MKFSKNTIVASLVILTIVAVFTFVLEGSQNNNNQVNPNLKRVFISDIVYDENNSNKYKSIIQKVLFNKESNLIELKVNDSIQFLNKSKLTELNEFDLNRSLLIKVPDTSLNMNISSIIFLNNTFHLRGAPYDDLANESFYFLDKNNRLLNKKTDTIIQNSDYALEGFYCASEDYFAYISMFGSLVFIFDMKGDFKFRFNTIDNSGVPKVIVSSRYRRRAASSMVINSSASIYQDKLVVLSNIRDDVNHKAFDVYDLKNNGKYLYSLKVKRDTLGYMATFFAMENDSLFYITFNKNIVIGKSK</sequence>
<gene>
    <name evidence="1" type="ORF">GCM10011506_37470</name>
</gene>
<reference evidence="2" key="1">
    <citation type="journal article" date="2019" name="Int. J. Syst. Evol. Microbiol.">
        <title>The Global Catalogue of Microorganisms (GCM) 10K type strain sequencing project: providing services to taxonomists for standard genome sequencing and annotation.</title>
        <authorList>
            <consortium name="The Broad Institute Genomics Platform"/>
            <consortium name="The Broad Institute Genome Sequencing Center for Infectious Disease"/>
            <person name="Wu L."/>
            <person name="Ma J."/>
        </authorList>
    </citation>
    <scope>NUCLEOTIDE SEQUENCE [LARGE SCALE GENOMIC DNA]</scope>
    <source>
        <strain evidence="2">CGMCC 1.10832</strain>
    </source>
</reference>
<dbReference type="Proteomes" id="UP000636010">
    <property type="component" value="Unassembled WGS sequence"/>
</dbReference>
<evidence type="ECO:0000313" key="2">
    <source>
        <dbReference type="Proteomes" id="UP000636010"/>
    </source>
</evidence>
<name>A0ABQ1MWS5_9BACT</name>
<dbReference type="EMBL" id="BMEC01000013">
    <property type="protein sequence ID" value="GGC48347.1"/>
    <property type="molecule type" value="Genomic_DNA"/>
</dbReference>
<evidence type="ECO:0000313" key="1">
    <source>
        <dbReference type="EMBL" id="GGC48347.1"/>
    </source>
</evidence>
<keyword evidence="2" id="KW-1185">Reference proteome</keyword>
<comment type="caution">
    <text evidence="1">The sequence shown here is derived from an EMBL/GenBank/DDBJ whole genome shotgun (WGS) entry which is preliminary data.</text>
</comment>
<dbReference type="RefSeq" id="WP_188466482.1">
    <property type="nucleotide sequence ID" value="NZ_BAABHU010000013.1"/>
</dbReference>
<protein>
    <submittedName>
        <fullName evidence="1">Uncharacterized protein</fullName>
    </submittedName>
</protein>
<proteinExistence type="predicted"/>
<organism evidence="1 2">
    <name type="scientific">Marivirga lumbricoides</name>
    <dbReference type="NCBI Taxonomy" id="1046115"/>
    <lineage>
        <taxon>Bacteria</taxon>
        <taxon>Pseudomonadati</taxon>
        <taxon>Bacteroidota</taxon>
        <taxon>Cytophagia</taxon>
        <taxon>Cytophagales</taxon>
        <taxon>Marivirgaceae</taxon>
        <taxon>Marivirga</taxon>
    </lineage>
</organism>